<evidence type="ECO:0000313" key="2">
    <source>
        <dbReference type="Proteomes" id="UP001439875"/>
    </source>
</evidence>
<gene>
    <name evidence="1" type="ORF">WMO40_21050</name>
</gene>
<sequence length="375" mass="41774">MEKAMVFTEEQKSLIWRTKVQPKNGTSDDARIFVEVCEQYGLNPLLGDIVFNRYETANGPVVNFIVTRDAYLKAAMRDKDFVKCVSAVIREGDHFEMDIDGNVIHKFGVKRGKIISAWAFAEHAFRGKLPVVVDFEEYFNANAKSRNGRSPVWDSMPSAMIQKVAEVAALRRQFPLGGIVAAEELGMDGLNDTPNVPVEQPQLESEQGKQEEKKPVSKKDEKPKPTGTKRQKDKEITQQEKTPEKQEEKVELTPTPAEAETTDNTSMELPLEEEKKPVEKAQLENNESVEKTDDNPEEVSYKAYTVLGFKNGHTPGGKAFIKVAAEDEAGNKLVLLASGDTLEALDEVEENQKVLFHVENINGYDTVMKVGGLAG</sequence>
<proteinExistence type="predicted"/>
<keyword evidence="2" id="KW-1185">Reference proteome</keyword>
<reference evidence="1" key="1">
    <citation type="submission" date="2024-03" db="EMBL/GenBank/DDBJ databases">
        <title>Human intestinal bacterial collection.</title>
        <authorList>
            <person name="Pauvert C."/>
            <person name="Hitch T.C.A."/>
            <person name="Clavel T."/>
        </authorList>
    </citation>
    <scope>NUCLEOTIDE SEQUENCE</scope>
    <source>
        <strain evidence="1">CLA-AA-H227</strain>
    </source>
</reference>
<evidence type="ECO:0000313" key="1">
    <source>
        <dbReference type="EMBL" id="MEQ2529165.1"/>
    </source>
</evidence>
<dbReference type="Proteomes" id="UP001439875">
    <property type="component" value="Unassembled WGS sequence"/>
</dbReference>
<accession>A0ACC6SGS0</accession>
<organism evidence="1 2">
    <name type="scientific">Robertmurraya yapensis</name>
    <name type="common">ex Hitch et al 2024</name>
    <dbReference type="NCBI Taxonomy" id="3133160"/>
    <lineage>
        <taxon>Bacteria</taxon>
        <taxon>Bacillati</taxon>
        <taxon>Bacillota</taxon>
        <taxon>Bacilli</taxon>
        <taxon>Bacillales</taxon>
        <taxon>Bacillaceae</taxon>
        <taxon>Robertmurraya</taxon>
    </lineage>
</organism>
<name>A0ACC6SGS0_9BACI</name>
<comment type="caution">
    <text evidence="1">The sequence shown here is derived from an EMBL/GenBank/DDBJ whole genome shotgun (WGS) entry which is preliminary data.</text>
</comment>
<dbReference type="EMBL" id="JBBMEW010000029">
    <property type="protein sequence ID" value="MEQ2529165.1"/>
    <property type="molecule type" value="Genomic_DNA"/>
</dbReference>
<protein>
    <submittedName>
        <fullName evidence="1">RecT family recombinase</fullName>
    </submittedName>
</protein>